<evidence type="ECO:0000313" key="9">
    <source>
        <dbReference type="EMBL" id="BDG59983.1"/>
    </source>
</evidence>
<keyword evidence="3" id="KW-1003">Cell membrane</keyword>
<dbReference type="InterPro" id="IPR032816">
    <property type="entry name" value="VTT_dom"/>
</dbReference>
<gene>
    <name evidence="9" type="ORF">caldi_10730</name>
</gene>
<dbReference type="PANTHER" id="PTHR42709">
    <property type="entry name" value="ALKALINE PHOSPHATASE LIKE PROTEIN"/>
    <property type="match status" value="1"/>
</dbReference>
<proteinExistence type="inferred from homology"/>
<evidence type="ECO:0000259" key="8">
    <source>
        <dbReference type="Pfam" id="PF09335"/>
    </source>
</evidence>
<evidence type="ECO:0000256" key="4">
    <source>
        <dbReference type="ARBA" id="ARBA00022692"/>
    </source>
</evidence>
<comment type="similarity">
    <text evidence="2">Belongs to the DedA family.</text>
</comment>
<reference evidence="9" key="1">
    <citation type="submission" date="2022-03" db="EMBL/GenBank/DDBJ databases">
        <title>Complete genome sequence of Caldinitratiruptor microaerophilus.</title>
        <authorList>
            <person name="Mukaiyama R."/>
            <person name="Nishiyama T."/>
            <person name="Ueda K."/>
        </authorList>
    </citation>
    <scope>NUCLEOTIDE SEQUENCE</scope>
    <source>
        <strain evidence="9">JCM 16183</strain>
    </source>
</reference>
<evidence type="ECO:0000256" key="1">
    <source>
        <dbReference type="ARBA" id="ARBA00004651"/>
    </source>
</evidence>
<accession>A0AA35CKB3</accession>
<evidence type="ECO:0000256" key="2">
    <source>
        <dbReference type="ARBA" id="ARBA00010792"/>
    </source>
</evidence>
<evidence type="ECO:0000313" key="10">
    <source>
        <dbReference type="Proteomes" id="UP001163687"/>
    </source>
</evidence>
<dbReference type="RefSeq" id="WP_264844058.1">
    <property type="nucleotide sequence ID" value="NZ_AP025628.1"/>
</dbReference>
<keyword evidence="6 7" id="KW-0472">Membrane</keyword>
<evidence type="ECO:0000256" key="3">
    <source>
        <dbReference type="ARBA" id="ARBA00022475"/>
    </source>
</evidence>
<dbReference type="InterPro" id="IPR051311">
    <property type="entry name" value="DedA_domain"/>
</dbReference>
<feature type="transmembrane region" description="Helical" evidence="7">
    <location>
        <begin position="46"/>
        <end position="69"/>
    </location>
</feature>
<dbReference type="GO" id="GO:0005886">
    <property type="term" value="C:plasma membrane"/>
    <property type="evidence" value="ECO:0007669"/>
    <property type="project" value="UniProtKB-SubCell"/>
</dbReference>
<comment type="subcellular location">
    <subcellularLocation>
        <location evidence="1">Cell membrane</location>
        <topology evidence="1">Multi-pass membrane protein</topology>
    </subcellularLocation>
</comment>
<feature type="transmembrane region" description="Helical" evidence="7">
    <location>
        <begin position="134"/>
        <end position="157"/>
    </location>
</feature>
<evidence type="ECO:0000256" key="6">
    <source>
        <dbReference type="ARBA" id="ARBA00023136"/>
    </source>
</evidence>
<evidence type="ECO:0000256" key="7">
    <source>
        <dbReference type="SAM" id="Phobius"/>
    </source>
</evidence>
<feature type="transmembrane region" description="Helical" evidence="7">
    <location>
        <begin position="163"/>
        <end position="187"/>
    </location>
</feature>
<sequence>MDPGELIRRFGLLVPFLNALLENSGIPVPSEATWLLTGYLAGRGHLGFLGALGAGLAGALAGATLSYRIGAAVGTGWLLGAGRRFGVRPEHVRLAEAWLSRHGTWAVLLGRFVPLVRALVGYPAGMAGMPFGRYLILSLVGYGAWAAASLTAGYLLGENWQLVLAYLEELLLVGGLLAVLYAAVWAWRRGARRGARAPGAD</sequence>
<keyword evidence="5 7" id="KW-1133">Transmembrane helix</keyword>
<dbReference type="AlphaFoldDB" id="A0AA35CKB3"/>
<dbReference type="PANTHER" id="PTHR42709:SF6">
    <property type="entry name" value="UNDECAPRENYL PHOSPHATE TRANSPORTER A"/>
    <property type="match status" value="1"/>
</dbReference>
<keyword evidence="10" id="KW-1185">Reference proteome</keyword>
<dbReference type="Pfam" id="PF09335">
    <property type="entry name" value="VTT_dom"/>
    <property type="match status" value="1"/>
</dbReference>
<feature type="domain" description="VTT" evidence="8">
    <location>
        <begin position="28"/>
        <end position="154"/>
    </location>
</feature>
<name>A0AA35CKB3_9FIRM</name>
<dbReference type="Proteomes" id="UP001163687">
    <property type="component" value="Chromosome"/>
</dbReference>
<keyword evidence="4 7" id="KW-0812">Transmembrane</keyword>
<evidence type="ECO:0000256" key="5">
    <source>
        <dbReference type="ARBA" id="ARBA00022989"/>
    </source>
</evidence>
<dbReference type="EMBL" id="AP025628">
    <property type="protein sequence ID" value="BDG59983.1"/>
    <property type="molecule type" value="Genomic_DNA"/>
</dbReference>
<protein>
    <recommendedName>
        <fullName evidence="8">VTT domain-containing protein</fullName>
    </recommendedName>
</protein>
<dbReference type="KEGG" id="cmic:caldi_10730"/>
<organism evidence="9 10">
    <name type="scientific">Caldinitratiruptor microaerophilus</name>
    <dbReference type="NCBI Taxonomy" id="671077"/>
    <lineage>
        <taxon>Bacteria</taxon>
        <taxon>Bacillati</taxon>
        <taxon>Bacillota</taxon>
        <taxon>Clostridia</taxon>
        <taxon>Eubacteriales</taxon>
        <taxon>Symbiobacteriaceae</taxon>
        <taxon>Caldinitratiruptor</taxon>
    </lineage>
</organism>